<dbReference type="InterPro" id="IPR032466">
    <property type="entry name" value="Metal_Hydrolase"/>
</dbReference>
<comment type="caution">
    <text evidence="1">The sequence shown here is derived from an EMBL/GenBank/DDBJ whole genome shotgun (WGS) entry which is preliminary data.</text>
</comment>
<dbReference type="Gene3D" id="1.10.2020.10">
    <property type="entry name" value="uronate isomerase, domain 2, chain A"/>
    <property type="match status" value="1"/>
</dbReference>
<organism evidence="1 2">
    <name type="scientific">Candidatus Thermofonsia Clade 3 bacterium</name>
    <dbReference type="NCBI Taxonomy" id="2364212"/>
    <lineage>
        <taxon>Bacteria</taxon>
        <taxon>Bacillati</taxon>
        <taxon>Chloroflexota</taxon>
        <taxon>Candidatus Thermofontia</taxon>
        <taxon>Candidatus Thermofonsia Clade 3</taxon>
    </lineage>
</organism>
<dbReference type="EMBL" id="PGTN01000929">
    <property type="protein sequence ID" value="PJF45602.1"/>
    <property type="molecule type" value="Genomic_DNA"/>
</dbReference>
<accession>A0A2M8Q726</accession>
<proteinExistence type="predicted"/>
<feature type="non-terminal residue" evidence="1">
    <location>
        <position position="1"/>
    </location>
</feature>
<dbReference type="Proteomes" id="UP000230790">
    <property type="component" value="Unassembled WGS sequence"/>
</dbReference>
<dbReference type="Gene3D" id="3.20.20.140">
    <property type="entry name" value="Metal-dependent hydrolases"/>
    <property type="match status" value="1"/>
</dbReference>
<dbReference type="AlphaFoldDB" id="A0A2M8Q726"/>
<evidence type="ECO:0000313" key="2">
    <source>
        <dbReference type="Proteomes" id="UP000230790"/>
    </source>
</evidence>
<evidence type="ECO:0000313" key="1">
    <source>
        <dbReference type="EMBL" id="PJF45602.1"/>
    </source>
</evidence>
<reference evidence="1 2" key="1">
    <citation type="submission" date="2017-11" db="EMBL/GenBank/DDBJ databases">
        <title>Evolution of Phototrophy in the Chloroflexi Phylum Driven by Horizontal Gene Transfer.</title>
        <authorList>
            <person name="Ward L.M."/>
            <person name="Hemp J."/>
            <person name="Shih P.M."/>
            <person name="Mcglynn S.E."/>
            <person name="Fischer W."/>
        </authorList>
    </citation>
    <scope>NUCLEOTIDE SEQUENCE [LARGE SCALE GENOMIC DNA]</scope>
    <source>
        <strain evidence="1">JP3_7</strain>
    </source>
</reference>
<name>A0A2M8Q726_9CHLR</name>
<sequence length="140" mass="15657">PAALPAAAQAVYRETESMEIVSSHEHLPGEEERCALKPDVFTLLGHYAMDDLRSAGMAGELKTWAAVEPWWRHVRGTGYGQALRIAIRDIYGVGDLDSKTVPLLNARIAAANRPGLYERVLKRMARIHYAVLDDYWRGEP</sequence>
<dbReference type="SUPFAM" id="SSF51556">
    <property type="entry name" value="Metallo-dependent hydrolases"/>
    <property type="match status" value="1"/>
</dbReference>
<protein>
    <submittedName>
        <fullName evidence="1">Uncharacterized protein</fullName>
    </submittedName>
</protein>
<gene>
    <name evidence="1" type="ORF">CUN48_18050</name>
</gene>
<feature type="non-terminal residue" evidence="1">
    <location>
        <position position="140"/>
    </location>
</feature>